<dbReference type="Proteomes" id="UP000076420">
    <property type="component" value="Unassembled WGS sequence"/>
</dbReference>
<dbReference type="VEuPathDB" id="VectorBase:BGLB000999"/>
<proteinExistence type="inferred from homology"/>
<dbReference type="KEGG" id="bgt:106054276"/>
<feature type="domain" description="G-protein coupled receptors family 2 profile 1" evidence="12">
    <location>
        <begin position="18"/>
        <end position="104"/>
    </location>
</feature>
<evidence type="ECO:0000256" key="4">
    <source>
        <dbReference type="ARBA" id="ARBA00022692"/>
    </source>
</evidence>
<evidence type="ECO:0000256" key="5">
    <source>
        <dbReference type="ARBA" id="ARBA00022989"/>
    </source>
</evidence>
<keyword evidence="6" id="KW-0297">G-protein coupled receptor</keyword>
<dbReference type="STRING" id="6526.A0A2C9JDG7"/>
<dbReference type="InterPro" id="IPR017981">
    <property type="entry name" value="GPCR_2-like_7TM"/>
</dbReference>
<dbReference type="Pfam" id="PF00002">
    <property type="entry name" value="7tm_2"/>
    <property type="match status" value="1"/>
</dbReference>
<evidence type="ECO:0000256" key="9">
    <source>
        <dbReference type="ARBA" id="ARBA00023180"/>
    </source>
</evidence>
<reference evidence="14" key="1">
    <citation type="submission" date="2020-05" db="UniProtKB">
        <authorList>
            <consortium name="EnsemblMetazoa"/>
        </authorList>
    </citation>
    <scope>IDENTIFICATION</scope>
    <source>
        <strain evidence="14">BB02</strain>
    </source>
</reference>
<dbReference type="GO" id="GO:0017046">
    <property type="term" value="F:peptide hormone binding"/>
    <property type="evidence" value="ECO:0007669"/>
    <property type="project" value="TreeGrafter"/>
</dbReference>
<evidence type="ECO:0000256" key="6">
    <source>
        <dbReference type="ARBA" id="ARBA00023040"/>
    </source>
</evidence>
<dbReference type="InterPro" id="IPR050332">
    <property type="entry name" value="GPCR_2"/>
</dbReference>
<dbReference type="VEuPathDB" id="VectorBase:BGLAX_030627"/>
<evidence type="ECO:0000256" key="7">
    <source>
        <dbReference type="ARBA" id="ARBA00023136"/>
    </source>
</evidence>
<dbReference type="PANTHER" id="PTHR45620">
    <property type="entry name" value="PDF RECEPTOR-LIKE PROTEIN-RELATED"/>
    <property type="match status" value="1"/>
</dbReference>
<dbReference type="AlphaFoldDB" id="A0A2C9JDG7"/>
<evidence type="ECO:0000256" key="3">
    <source>
        <dbReference type="ARBA" id="ARBA00022475"/>
    </source>
</evidence>
<dbReference type="GO" id="GO:0007188">
    <property type="term" value="P:adenylate cyclase-modulating G protein-coupled receptor signaling pathway"/>
    <property type="evidence" value="ECO:0007669"/>
    <property type="project" value="TreeGrafter"/>
</dbReference>
<gene>
    <name evidence="14" type="primary">106054276</name>
</gene>
<evidence type="ECO:0000259" key="13">
    <source>
        <dbReference type="PROSITE" id="PS50261"/>
    </source>
</evidence>
<dbReference type="PROSITE" id="PS00650">
    <property type="entry name" value="G_PROTEIN_RECEP_F2_2"/>
    <property type="match status" value="1"/>
</dbReference>
<dbReference type="PROSITE" id="PS50261">
    <property type="entry name" value="G_PROTEIN_RECEP_F2_4"/>
    <property type="match status" value="1"/>
</dbReference>
<feature type="transmembrane region" description="Helical" evidence="11">
    <location>
        <begin position="290"/>
        <end position="311"/>
    </location>
</feature>
<dbReference type="PRINTS" id="PR00249">
    <property type="entry name" value="GPCRSECRETIN"/>
</dbReference>
<dbReference type="PROSITE" id="PS00649">
    <property type="entry name" value="G_PROTEIN_RECEP_F2_1"/>
    <property type="match status" value="1"/>
</dbReference>
<evidence type="ECO:0000259" key="12">
    <source>
        <dbReference type="PROSITE" id="PS50227"/>
    </source>
</evidence>
<keyword evidence="4 11" id="KW-0812">Transmembrane</keyword>
<keyword evidence="5 11" id="KW-1133">Transmembrane helix</keyword>
<dbReference type="GO" id="GO:0008528">
    <property type="term" value="F:G protein-coupled peptide receptor activity"/>
    <property type="evidence" value="ECO:0007669"/>
    <property type="project" value="TreeGrafter"/>
</dbReference>
<accession>A0A2C9JDG7</accession>
<dbReference type="OrthoDB" id="16753at2759"/>
<feature type="transmembrane region" description="Helical" evidence="11">
    <location>
        <begin position="363"/>
        <end position="386"/>
    </location>
</feature>
<feature type="transmembrane region" description="Helical" evidence="11">
    <location>
        <begin position="245"/>
        <end position="270"/>
    </location>
</feature>
<keyword evidence="8" id="KW-0675">Receptor</keyword>
<keyword evidence="3" id="KW-1003">Cell membrane</keyword>
<dbReference type="SUPFAM" id="SSF81321">
    <property type="entry name" value="Family A G protein-coupled receptor-like"/>
    <property type="match status" value="1"/>
</dbReference>
<dbReference type="InterPro" id="IPR001879">
    <property type="entry name" value="GPCR_2_extracellular_dom"/>
</dbReference>
<dbReference type="Pfam" id="PF02793">
    <property type="entry name" value="HRM"/>
    <property type="match status" value="1"/>
</dbReference>
<dbReference type="InterPro" id="IPR017983">
    <property type="entry name" value="GPCR_2_secretin-like_CS"/>
</dbReference>
<keyword evidence="9" id="KW-0325">Glycoprotein</keyword>
<keyword evidence="7 11" id="KW-0472">Membrane</keyword>
<dbReference type="GO" id="GO:0005886">
    <property type="term" value="C:plasma membrane"/>
    <property type="evidence" value="ECO:0007669"/>
    <property type="project" value="UniProtKB-SubCell"/>
</dbReference>
<dbReference type="Gene3D" id="1.20.1070.10">
    <property type="entry name" value="Rhodopsin 7-helix transmembrane proteins"/>
    <property type="match status" value="1"/>
</dbReference>
<protein>
    <recommendedName>
        <fullName evidence="16">G-protein coupled receptors family 2 profile 2 domain-containing protein</fullName>
    </recommendedName>
</protein>
<feature type="transmembrane region" description="Helical" evidence="11">
    <location>
        <begin position="332"/>
        <end position="351"/>
    </location>
</feature>
<evidence type="ECO:0000256" key="1">
    <source>
        <dbReference type="ARBA" id="ARBA00004651"/>
    </source>
</evidence>
<comment type="similarity">
    <text evidence="2">Belongs to the G-protein coupled receptor 2 family.</text>
</comment>
<dbReference type="Gene3D" id="4.10.1240.10">
    <property type="entry name" value="GPCR, family 2, extracellular hormone receptor domain"/>
    <property type="match status" value="1"/>
</dbReference>
<feature type="transmembrane region" description="Helical" evidence="11">
    <location>
        <begin position="208"/>
        <end position="233"/>
    </location>
</feature>
<feature type="transmembrane region" description="Helical" evidence="11">
    <location>
        <begin position="154"/>
        <end position="171"/>
    </location>
</feature>
<sequence length="548" mass="62854">MSGQQEDTRRLLKELEHKCLVAKNESLQHADDDRKGWCGIVWDNVMCWNATRPNTVATMRCPGYIDRFDTSEFAEKTCTENGTWFVHSVLNTSWTNYNNCIHRPVDVDISSHIEIADNLILLYTIGYSVSLVSLLVAVIIMLNWRRLHCKSNTLHINLFIAFILRAAMSFMKDRLFVGGLGLPQDIKRSEDRTLIFLDEGPHWECRTLFVLLMFAISASQTWMLMEGLYLYLLVHKTMVTERLGVKPYIVLGWLLPWTFLTPWIIVKYIYENKFCWNMQSNPVYFWILKGPWTAVVLINFFFFLDIIRALVTRVRNNQRHAGRSQYRKFGKFILVLIPLFGIMYIVLNFAFPSEVMLGDYNVIYMYIEMCYNSFQGFILALLFCFLNEDVHSEMRRSWQQHRSRRYNSNIFNRSLAGGSSCRAPRSPVPGSPNLYVAHSVNGNKKSYTRDDKARLQHSLSAQSTYVSSSVASSDAVDVRGRGSGRGANGSTKCCNGTKTDLAYVKPKYKLQALTTSSKSSLLGSSAVKYQTDLCPVTDQSKSSRISLY</sequence>
<evidence type="ECO:0000256" key="2">
    <source>
        <dbReference type="ARBA" id="ARBA00005314"/>
    </source>
</evidence>
<dbReference type="InterPro" id="IPR036445">
    <property type="entry name" value="GPCR_2_extracell_dom_sf"/>
</dbReference>
<evidence type="ECO:0008006" key="16">
    <source>
        <dbReference type="Google" id="ProtNLM"/>
    </source>
</evidence>
<dbReference type="InterPro" id="IPR000832">
    <property type="entry name" value="GPCR_2_secretin-like"/>
</dbReference>
<name>A0A2C9JDG7_BIOGL</name>
<dbReference type="SMART" id="SM00008">
    <property type="entry name" value="HormR"/>
    <property type="match status" value="1"/>
</dbReference>
<evidence type="ECO:0000313" key="15">
    <source>
        <dbReference type="Proteomes" id="UP000076420"/>
    </source>
</evidence>
<dbReference type="PANTHER" id="PTHR45620:SF1">
    <property type="entry name" value="G-PROTEIN COUPLED RECEPTORS FAMILY 2 PROFILE 2 DOMAIN-CONTAINING PROTEIN"/>
    <property type="match status" value="1"/>
</dbReference>
<feature type="transmembrane region" description="Helical" evidence="11">
    <location>
        <begin position="120"/>
        <end position="142"/>
    </location>
</feature>
<feature type="domain" description="G-protein coupled receptors family 2 profile 2" evidence="13">
    <location>
        <begin position="119"/>
        <end position="387"/>
    </location>
</feature>
<evidence type="ECO:0000256" key="8">
    <source>
        <dbReference type="ARBA" id="ARBA00023170"/>
    </source>
</evidence>
<dbReference type="PROSITE" id="PS50227">
    <property type="entry name" value="G_PROTEIN_RECEP_F2_3"/>
    <property type="match status" value="1"/>
</dbReference>
<dbReference type="SUPFAM" id="SSF111418">
    <property type="entry name" value="Hormone receptor domain"/>
    <property type="match status" value="1"/>
</dbReference>
<dbReference type="GO" id="GO:0007166">
    <property type="term" value="P:cell surface receptor signaling pathway"/>
    <property type="evidence" value="ECO:0007669"/>
    <property type="project" value="InterPro"/>
</dbReference>
<evidence type="ECO:0000256" key="10">
    <source>
        <dbReference type="ARBA" id="ARBA00023224"/>
    </source>
</evidence>
<evidence type="ECO:0000256" key="11">
    <source>
        <dbReference type="SAM" id="Phobius"/>
    </source>
</evidence>
<dbReference type="EnsemblMetazoa" id="BGLB000999-RB">
    <property type="protein sequence ID" value="BGLB000999-PB"/>
    <property type="gene ID" value="BGLB000999"/>
</dbReference>
<evidence type="ECO:0000313" key="14">
    <source>
        <dbReference type="EnsemblMetazoa" id="BGLB000999-PB"/>
    </source>
</evidence>
<comment type="subcellular location">
    <subcellularLocation>
        <location evidence="1">Cell membrane</location>
        <topology evidence="1">Multi-pass membrane protein</topology>
    </subcellularLocation>
</comment>
<keyword evidence="10" id="KW-0807">Transducer</keyword>
<organism evidence="14 15">
    <name type="scientific">Biomphalaria glabrata</name>
    <name type="common">Bloodfluke planorb</name>
    <name type="synonym">Freshwater snail</name>
    <dbReference type="NCBI Taxonomy" id="6526"/>
    <lineage>
        <taxon>Eukaryota</taxon>
        <taxon>Metazoa</taxon>
        <taxon>Spiralia</taxon>
        <taxon>Lophotrochozoa</taxon>
        <taxon>Mollusca</taxon>
        <taxon>Gastropoda</taxon>
        <taxon>Heterobranchia</taxon>
        <taxon>Euthyneura</taxon>
        <taxon>Panpulmonata</taxon>
        <taxon>Hygrophila</taxon>
        <taxon>Lymnaeoidea</taxon>
        <taxon>Planorbidae</taxon>
        <taxon>Biomphalaria</taxon>
    </lineage>
</organism>